<dbReference type="InterPro" id="IPR036691">
    <property type="entry name" value="Endo/exonu/phosph_ase_sf"/>
</dbReference>
<dbReference type="Proteomes" id="UP001497516">
    <property type="component" value="Chromosome 2"/>
</dbReference>
<evidence type="ECO:0000313" key="2">
    <source>
        <dbReference type="Proteomes" id="UP001497516"/>
    </source>
</evidence>
<reference evidence="1 2" key="1">
    <citation type="submission" date="2024-04" db="EMBL/GenBank/DDBJ databases">
        <authorList>
            <person name="Fracassetti M."/>
        </authorList>
    </citation>
    <scope>NUCLEOTIDE SEQUENCE [LARGE SCALE GENOMIC DNA]</scope>
</reference>
<name>A0AAV2D9T4_9ROSI</name>
<accession>A0AAV2D9T4</accession>
<gene>
    <name evidence="1" type="ORF">LTRI10_LOCUS12421</name>
</gene>
<dbReference type="Gene3D" id="3.60.10.10">
    <property type="entry name" value="Endonuclease/exonuclease/phosphatase"/>
    <property type="match status" value="1"/>
</dbReference>
<proteinExistence type="predicted"/>
<organism evidence="1 2">
    <name type="scientific">Linum trigynum</name>
    <dbReference type="NCBI Taxonomy" id="586398"/>
    <lineage>
        <taxon>Eukaryota</taxon>
        <taxon>Viridiplantae</taxon>
        <taxon>Streptophyta</taxon>
        <taxon>Embryophyta</taxon>
        <taxon>Tracheophyta</taxon>
        <taxon>Spermatophyta</taxon>
        <taxon>Magnoliopsida</taxon>
        <taxon>eudicotyledons</taxon>
        <taxon>Gunneridae</taxon>
        <taxon>Pentapetalae</taxon>
        <taxon>rosids</taxon>
        <taxon>fabids</taxon>
        <taxon>Malpighiales</taxon>
        <taxon>Linaceae</taxon>
        <taxon>Linum</taxon>
    </lineage>
</organism>
<evidence type="ECO:0000313" key="1">
    <source>
        <dbReference type="EMBL" id="CAL1370231.1"/>
    </source>
</evidence>
<dbReference type="SUPFAM" id="SSF56219">
    <property type="entry name" value="DNase I-like"/>
    <property type="match status" value="1"/>
</dbReference>
<sequence>MSQRSRAGGVSIWWAEEVDIITMDMSLHFVDIAVTEEEGRWRFTGLYGWPNGSDKWRTWALLSSLSQQWDGPWLCGGDFNQVRSVEGVLRTRWIWKILKVAYGCQVYKTWGSMGTLLLGRIDGLEVTILKKGSIGL</sequence>
<dbReference type="AlphaFoldDB" id="A0AAV2D9T4"/>
<keyword evidence="2" id="KW-1185">Reference proteome</keyword>
<dbReference type="EMBL" id="OZ034815">
    <property type="protein sequence ID" value="CAL1370231.1"/>
    <property type="molecule type" value="Genomic_DNA"/>
</dbReference>
<protein>
    <submittedName>
        <fullName evidence="1">Uncharacterized protein</fullName>
    </submittedName>
</protein>